<keyword evidence="3" id="KW-1185">Reference proteome</keyword>
<name>A0A8S4AMJ4_9TELE</name>
<dbReference type="OrthoDB" id="10037236at2759"/>
<evidence type="ECO:0000313" key="3">
    <source>
        <dbReference type="Proteomes" id="UP000677803"/>
    </source>
</evidence>
<evidence type="ECO:0000313" key="2">
    <source>
        <dbReference type="EMBL" id="CAG5866946.1"/>
    </source>
</evidence>
<protein>
    <submittedName>
        <fullName evidence="2">(Atlantic silverside) hypothetical protein</fullName>
    </submittedName>
</protein>
<sequence length="505" mass="57647">MSGTPPDRCFQPPETSEVLSVMEVEQLMWLKQLERCSLWRLLLVLSSLDRRAGSSEPTAGKSKVSSKTPEHEETVAGHPVCHRLKTHTLILNELNNFFGRFEELNSNPARKVTPQPDEQALRLETSAVRKVLRKVNAWKAAGPHNIPGRLIKECSDQLTHVLTDIFNMSLDQAVVPQCFKSATVVPVPKTTTITCFNDFCPVALTWRRFIESCKSWIDLDGRKKEIAETFSQYTAELPGPAELGYHRKCCSREENILDHRYTTISNTYHAVPRAALGHSDHIMVHLIPASRQKLKLCKPNVRTSKQWSPEAVEDLQACLETTDWDVFRTATTTLDEYTETVTSYISFCEDCCIPSRTRVSYNNDKPWFSPKLRQLRLQEEKAFRSGDRDKESKYRFSEAVRDAKRLYAENLKQQFPANDSASVWRGSDRSPTTNLNPPHSVNDLRLANKLNDFYCRFERQWDSPNTNTIPHYHQPLPTSIPTPTSEGACPPHNCQNQRTPVPQLP</sequence>
<dbReference type="Proteomes" id="UP000677803">
    <property type="component" value="Unassembled WGS sequence"/>
</dbReference>
<dbReference type="AlphaFoldDB" id="A0A8S4AMJ4"/>
<dbReference type="PANTHER" id="PTHR47510">
    <property type="entry name" value="REVERSE TRANSCRIPTASE DOMAIN-CONTAINING PROTEIN"/>
    <property type="match status" value="1"/>
</dbReference>
<accession>A0A8S4AMJ4</accession>
<feature type="region of interest" description="Disordered" evidence="1">
    <location>
        <begin position="476"/>
        <end position="505"/>
    </location>
</feature>
<dbReference type="EMBL" id="CAJRST010002224">
    <property type="protein sequence ID" value="CAG5866946.1"/>
    <property type="molecule type" value="Genomic_DNA"/>
</dbReference>
<feature type="compositionally biased region" description="Polar residues" evidence="1">
    <location>
        <begin position="429"/>
        <end position="439"/>
    </location>
</feature>
<dbReference type="PANTHER" id="PTHR47510:SF3">
    <property type="entry name" value="ENDO_EXONUCLEASE_PHOSPHATASE DOMAIN-CONTAINING PROTEIN"/>
    <property type="match status" value="1"/>
</dbReference>
<gene>
    <name evidence="2" type="ORF">MMEN_LOCUS3643</name>
</gene>
<feature type="region of interest" description="Disordered" evidence="1">
    <location>
        <begin position="419"/>
        <end position="440"/>
    </location>
</feature>
<organism evidence="2 3">
    <name type="scientific">Menidia menidia</name>
    <name type="common">Atlantic silverside</name>
    <dbReference type="NCBI Taxonomy" id="238744"/>
    <lineage>
        <taxon>Eukaryota</taxon>
        <taxon>Metazoa</taxon>
        <taxon>Chordata</taxon>
        <taxon>Craniata</taxon>
        <taxon>Vertebrata</taxon>
        <taxon>Euteleostomi</taxon>
        <taxon>Actinopterygii</taxon>
        <taxon>Neopterygii</taxon>
        <taxon>Teleostei</taxon>
        <taxon>Neoteleostei</taxon>
        <taxon>Acanthomorphata</taxon>
        <taxon>Ovalentaria</taxon>
        <taxon>Atherinomorphae</taxon>
        <taxon>Atheriniformes</taxon>
        <taxon>Atherinopsidae</taxon>
        <taxon>Menidiinae</taxon>
        <taxon>Menidia</taxon>
    </lineage>
</organism>
<evidence type="ECO:0000256" key="1">
    <source>
        <dbReference type="SAM" id="MobiDB-lite"/>
    </source>
</evidence>
<feature type="compositionally biased region" description="Polar residues" evidence="1">
    <location>
        <begin position="476"/>
        <end position="485"/>
    </location>
</feature>
<proteinExistence type="predicted"/>
<reference evidence="2" key="1">
    <citation type="submission" date="2021-05" db="EMBL/GenBank/DDBJ databases">
        <authorList>
            <person name="Tigano A."/>
        </authorList>
    </citation>
    <scope>NUCLEOTIDE SEQUENCE</scope>
</reference>
<comment type="caution">
    <text evidence="2">The sequence shown here is derived from an EMBL/GenBank/DDBJ whole genome shotgun (WGS) entry which is preliminary data.</text>
</comment>
<feature type="region of interest" description="Disordered" evidence="1">
    <location>
        <begin position="52"/>
        <end position="77"/>
    </location>
</feature>
<feature type="compositionally biased region" description="Polar residues" evidence="1">
    <location>
        <begin position="493"/>
        <end position="505"/>
    </location>
</feature>